<proteinExistence type="predicted"/>
<protein>
    <submittedName>
        <fullName evidence="1">Uncharacterized protein</fullName>
    </submittedName>
</protein>
<reference evidence="1 2" key="1">
    <citation type="journal article" date="2022" name="bioRxiv">
        <title>The genome of the oomycete Peronosclerospora sorghi, a cosmopolitan pathogen of maize and sorghum, is inflated with dispersed pseudogenes.</title>
        <authorList>
            <person name="Fletcher K."/>
            <person name="Martin F."/>
            <person name="Isakeit T."/>
            <person name="Cavanaugh K."/>
            <person name="Magill C."/>
            <person name="Michelmore R."/>
        </authorList>
    </citation>
    <scope>NUCLEOTIDE SEQUENCE [LARGE SCALE GENOMIC DNA]</scope>
    <source>
        <strain evidence="1">P6</strain>
    </source>
</reference>
<dbReference type="EMBL" id="CM047584">
    <property type="protein sequence ID" value="KAI9911867.1"/>
    <property type="molecule type" value="Genomic_DNA"/>
</dbReference>
<dbReference type="Proteomes" id="UP001163321">
    <property type="component" value="Chromosome 5"/>
</dbReference>
<comment type="caution">
    <text evidence="1">The sequence shown here is derived from an EMBL/GenBank/DDBJ whole genome shotgun (WGS) entry which is preliminary data.</text>
</comment>
<gene>
    <name evidence="1" type="ORF">PsorP6_009908</name>
</gene>
<evidence type="ECO:0000313" key="2">
    <source>
        <dbReference type="Proteomes" id="UP001163321"/>
    </source>
</evidence>
<name>A0ACC0W010_9STRA</name>
<accession>A0ACC0W010</accession>
<evidence type="ECO:0000313" key="1">
    <source>
        <dbReference type="EMBL" id="KAI9911867.1"/>
    </source>
</evidence>
<organism evidence="1 2">
    <name type="scientific">Peronosclerospora sorghi</name>
    <dbReference type="NCBI Taxonomy" id="230839"/>
    <lineage>
        <taxon>Eukaryota</taxon>
        <taxon>Sar</taxon>
        <taxon>Stramenopiles</taxon>
        <taxon>Oomycota</taxon>
        <taxon>Peronosporomycetes</taxon>
        <taxon>Peronosporales</taxon>
        <taxon>Peronosporaceae</taxon>
        <taxon>Peronosclerospora</taxon>
    </lineage>
</organism>
<keyword evidence="2" id="KW-1185">Reference proteome</keyword>
<sequence length="256" mass="27505">MDELVGMTKLCIGKCRSAMFEIDPTKYLFTGMETIAKAGIEHQQHRVLESNAARKMMSSVHAHGQDTCSKDPDECMRAVVWTGKSVKLEQVPKPKIMEASDVVVKVTACSLSPYFATDVSGSASELENDRVLGSEGVGVVDIVACNCTNASLGVQKTSEGWDPAAVLGSTRMLGHVPGGQAEYVRVPYADINFFKLSSGVSDDKALLGVNTTVTALHAVNTAEVKENDYVVIWGLDTIGLHAAHWCKLRGAKSTRS</sequence>